<dbReference type="InterPro" id="IPR004358">
    <property type="entry name" value="Sig_transdc_His_kin-like_C"/>
</dbReference>
<evidence type="ECO:0000259" key="8">
    <source>
        <dbReference type="PROSITE" id="PS50110"/>
    </source>
</evidence>
<keyword evidence="6" id="KW-0472">Membrane</keyword>
<dbReference type="SUPFAM" id="SSF52172">
    <property type="entry name" value="CheY-like"/>
    <property type="match status" value="1"/>
</dbReference>
<feature type="transmembrane region" description="Helical" evidence="6">
    <location>
        <begin position="174"/>
        <end position="194"/>
    </location>
</feature>
<dbReference type="SMART" id="SM00387">
    <property type="entry name" value="HATPase_c"/>
    <property type="match status" value="1"/>
</dbReference>
<keyword evidence="3 5" id="KW-0597">Phosphoprotein</keyword>
<dbReference type="PROSITE" id="PS50110">
    <property type="entry name" value="RESPONSE_REGULATORY"/>
    <property type="match status" value="1"/>
</dbReference>
<dbReference type="Gene3D" id="1.10.287.130">
    <property type="match status" value="1"/>
</dbReference>
<reference evidence="10" key="1">
    <citation type="journal article" date="2019" name="Int. J. Syst. Evol. Microbiol.">
        <title>The Global Catalogue of Microorganisms (GCM) 10K type strain sequencing project: providing services to taxonomists for standard genome sequencing and annotation.</title>
        <authorList>
            <consortium name="The Broad Institute Genomics Platform"/>
            <consortium name="The Broad Institute Genome Sequencing Center for Infectious Disease"/>
            <person name="Wu L."/>
            <person name="Ma J."/>
        </authorList>
    </citation>
    <scope>NUCLEOTIDE SEQUENCE [LARGE SCALE GENOMIC DNA]</scope>
    <source>
        <strain evidence="10">KCTC 52438</strain>
    </source>
</reference>
<dbReference type="PANTHER" id="PTHR45339">
    <property type="entry name" value="HYBRID SIGNAL TRANSDUCTION HISTIDINE KINASE J"/>
    <property type="match status" value="1"/>
</dbReference>
<evidence type="ECO:0000256" key="3">
    <source>
        <dbReference type="ARBA" id="ARBA00022553"/>
    </source>
</evidence>
<dbReference type="InterPro" id="IPR001789">
    <property type="entry name" value="Sig_transdc_resp-reg_receiver"/>
</dbReference>
<evidence type="ECO:0000256" key="1">
    <source>
        <dbReference type="ARBA" id="ARBA00000085"/>
    </source>
</evidence>
<dbReference type="EMBL" id="JBHRSZ010000007">
    <property type="protein sequence ID" value="MFC3152640.1"/>
    <property type="molecule type" value="Genomic_DNA"/>
</dbReference>
<dbReference type="PANTHER" id="PTHR45339:SF1">
    <property type="entry name" value="HYBRID SIGNAL TRANSDUCTION HISTIDINE KINASE J"/>
    <property type="match status" value="1"/>
</dbReference>
<evidence type="ECO:0000256" key="6">
    <source>
        <dbReference type="SAM" id="Phobius"/>
    </source>
</evidence>
<dbReference type="SUPFAM" id="SSF47384">
    <property type="entry name" value="Homodimeric domain of signal transducing histidine kinase"/>
    <property type="match status" value="1"/>
</dbReference>
<dbReference type="Pfam" id="PF00072">
    <property type="entry name" value="Response_reg"/>
    <property type="match status" value="1"/>
</dbReference>
<dbReference type="InterPro" id="IPR003661">
    <property type="entry name" value="HisK_dim/P_dom"/>
</dbReference>
<dbReference type="SMART" id="SM00388">
    <property type="entry name" value="HisKA"/>
    <property type="match status" value="1"/>
</dbReference>
<dbReference type="CDD" id="cd00082">
    <property type="entry name" value="HisKA"/>
    <property type="match status" value="1"/>
</dbReference>
<comment type="caution">
    <text evidence="9">The sequence shown here is derived from an EMBL/GenBank/DDBJ whole genome shotgun (WGS) entry which is preliminary data.</text>
</comment>
<dbReference type="Gene3D" id="3.30.565.10">
    <property type="entry name" value="Histidine kinase-like ATPase, C-terminal domain"/>
    <property type="match status" value="1"/>
</dbReference>
<dbReference type="PRINTS" id="PR00344">
    <property type="entry name" value="BCTRLSENSOR"/>
</dbReference>
<evidence type="ECO:0000313" key="10">
    <source>
        <dbReference type="Proteomes" id="UP001595476"/>
    </source>
</evidence>
<dbReference type="InterPro" id="IPR036890">
    <property type="entry name" value="HATPase_C_sf"/>
</dbReference>
<feature type="transmembrane region" description="Helical" evidence="6">
    <location>
        <begin position="6"/>
        <end position="26"/>
    </location>
</feature>
<sequence length="587" mass="66742">MKRYNFINFWFLILFTVTIWLAVIFIRISGEIQQYSEQITDNRPWHLSQFQLELERLNSSLIQYIHLSNEENRNRAVFKLELLWNRADILVGGEAGQELKKYDQTSFRYLKNIQTYLNTHEAQLYEMSPEYAIALQEVNSAWSQEYKHRIREIFQRSYQNFHDVSKKVLETYELTRVLILGLGLVIFVLTWVLYREFKRSNHLRITAENASQAKSQFLANMSHEIRTPLNGIIGSIQLMRASEDVSDCADLMKTLEQSSEALLAQINDVLDYSRMESERHVVEQVPFDAISLVRSVTSIYNAQAKNKLLTLRFNDETQPHQVDSNQNHALLVLGDPNKLRQILLNLISNAIKFTHEGEVSVNLRLEEDRLIISVSDTGIGIAPNKREAIFKPFGQEDSSISRRFGGSGLGLAISKKLAEILDGELQVSSEVDQGSTFTLSIPYLPAQQEDVYQDTPEDQSNAAMKLSGKVLLVEDNPVNQKIANAMLKKLGLEVSLAGNGDEAVDAVTMEHFDLILMDLQMPEKDGLQATQEIRALGHTMPIIALTANSTIESQQSCFEVGMVGFISKPFKMESLYQAIQMHLGQFA</sequence>
<feature type="domain" description="Histidine kinase" evidence="7">
    <location>
        <begin position="220"/>
        <end position="445"/>
    </location>
</feature>
<keyword evidence="4" id="KW-0902">Two-component regulatory system</keyword>
<dbReference type="SMART" id="SM00448">
    <property type="entry name" value="REC"/>
    <property type="match status" value="1"/>
</dbReference>
<dbReference type="Proteomes" id="UP001595476">
    <property type="component" value="Unassembled WGS sequence"/>
</dbReference>
<feature type="domain" description="Response regulatory" evidence="8">
    <location>
        <begin position="469"/>
        <end position="583"/>
    </location>
</feature>
<dbReference type="Pfam" id="PF00512">
    <property type="entry name" value="HisKA"/>
    <property type="match status" value="1"/>
</dbReference>
<dbReference type="CDD" id="cd16922">
    <property type="entry name" value="HATPase_EvgS-ArcB-TorS-like"/>
    <property type="match status" value="1"/>
</dbReference>
<protein>
    <recommendedName>
        <fullName evidence="2">histidine kinase</fullName>
        <ecNumber evidence="2">2.7.13.3</ecNumber>
    </recommendedName>
</protein>
<dbReference type="InterPro" id="IPR005467">
    <property type="entry name" value="His_kinase_dom"/>
</dbReference>
<evidence type="ECO:0000256" key="5">
    <source>
        <dbReference type="PROSITE-ProRule" id="PRU00169"/>
    </source>
</evidence>
<accession>A0ABV7HFK4</accession>
<evidence type="ECO:0000313" key="9">
    <source>
        <dbReference type="EMBL" id="MFC3152640.1"/>
    </source>
</evidence>
<dbReference type="Pfam" id="PF02518">
    <property type="entry name" value="HATPase_c"/>
    <property type="match status" value="1"/>
</dbReference>
<dbReference type="InterPro" id="IPR036097">
    <property type="entry name" value="HisK_dim/P_sf"/>
</dbReference>
<evidence type="ECO:0000256" key="2">
    <source>
        <dbReference type="ARBA" id="ARBA00012438"/>
    </source>
</evidence>
<dbReference type="EC" id="2.7.13.3" evidence="2"/>
<evidence type="ECO:0000259" key="7">
    <source>
        <dbReference type="PROSITE" id="PS50109"/>
    </source>
</evidence>
<dbReference type="CDD" id="cd17546">
    <property type="entry name" value="REC_hyHK_CKI1_RcsC-like"/>
    <property type="match status" value="1"/>
</dbReference>
<feature type="modified residue" description="4-aspartylphosphate" evidence="5">
    <location>
        <position position="518"/>
    </location>
</feature>
<keyword evidence="10" id="KW-1185">Reference proteome</keyword>
<dbReference type="InterPro" id="IPR003594">
    <property type="entry name" value="HATPase_dom"/>
</dbReference>
<organism evidence="9 10">
    <name type="scientific">Litoribrevibacter euphylliae</name>
    <dbReference type="NCBI Taxonomy" id="1834034"/>
    <lineage>
        <taxon>Bacteria</taxon>
        <taxon>Pseudomonadati</taxon>
        <taxon>Pseudomonadota</taxon>
        <taxon>Gammaproteobacteria</taxon>
        <taxon>Oceanospirillales</taxon>
        <taxon>Oceanospirillaceae</taxon>
        <taxon>Litoribrevibacter</taxon>
    </lineage>
</organism>
<name>A0ABV7HFK4_9GAMM</name>
<dbReference type="RefSeq" id="WP_386722567.1">
    <property type="nucleotide sequence ID" value="NZ_JBHRSZ010000007.1"/>
</dbReference>
<keyword evidence="6" id="KW-0812">Transmembrane</keyword>
<proteinExistence type="predicted"/>
<dbReference type="SUPFAM" id="SSF55874">
    <property type="entry name" value="ATPase domain of HSP90 chaperone/DNA topoisomerase II/histidine kinase"/>
    <property type="match status" value="1"/>
</dbReference>
<dbReference type="Gene3D" id="3.40.50.2300">
    <property type="match status" value="1"/>
</dbReference>
<dbReference type="PROSITE" id="PS50109">
    <property type="entry name" value="HIS_KIN"/>
    <property type="match status" value="1"/>
</dbReference>
<dbReference type="InterPro" id="IPR011006">
    <property type="entry name" value="CheY-like_superfamily"/>
</dbReference>
<evidence type="ECO:0000256" key="4">
    <source>
        <dbReference type="ARBA" id="ARBA00023012"/>
    </source>
</evidence>
<gene>
    <name evidence="9" type="ORF">ACFOEK_16510</name>
</gene>
<keyword evidence="6" id="KW-1133">Transmembrane helix</keyword>
<comment type="catalytic activity">
    <reaction evidence="1">
        <text>ATP + protein L-histidine = ADP + protein N-phospho-L-histidine.</text>
        <dbReference type="EC" id="2.7.13.3"/>
    </reaction>
</comment>